<evidence type="ECO:0000313" key="1">
    <source>
        <dbReference type="EMBL" id="VFV37558.1"/>
    </source>
</evidence>
<dbReference type="Proteomes" id="UP000386466">
    <property type="component" value="Unassembled WGS sequence"/>
</dbReference>
<sequence length="321" mass="36604">MQVNLLSQDICTTYGECYKPGRIQPVIYHGEKPSHSVHIQGRKIGPIVRPGHMEYTSQYQSDFQASGWNQVLKTDPDKRSQGINKYTQTVQKDNAPGWQSTMHQHPKLRWVKQEMTILGRKSTVKFDGGTVTRMSYLPPPKSLVKRVKGKCPSSTLRVFKAKLQTETTSKQFFQDCRTQPQVCYGDLHHRGYEKPLAPPQDQTTTRTSYMPLFSERLNLCKPKVNSSKWEPNKISLLSKGKHSGTKEICLPRYNNVCIRPKKKKSQRRGADIIQLQPGPIISLPIFTDQSSCLKAGSRSTFDKRTQNPKKIIIIGRKKPPK</sequence>
<gene>
    <name evidence="1" type="ORF">LYPA_23C001788</name>
</gene>
<dbReference type="AlphaFoldDB" id="A0A485P004"/>
<name>A0A485P004_LYNPA</name>
<proteinExistence type="predicted"/>
<keyword evidence="2" id="KW-1185">Reference proteome</keyword>
<reference evidence="1 2" key="1">
    <citation type="submission" date="2019-01" db="EMBL/GenBank/DDBJ databases">
        <authorList>
            <person name="Alioto T."/>
            <person name="Alioto T."/>
        </authorList>
    </citation>
    <scope>NUCLEOTIDE SEQUENCE [LARGE SCALE GENOMIC DNA]</scope>
</reference>
<organism evidence="1 2">
    <name type="scientific">Lynx pardinus</name>
    <name type="common">Iberian lynx</name>
    <name type="synonym">Felis pardina</name>
    <dbReference type="NCBI Taxonomy" id="191816"/>
    <lineage>
        <taxon>Eukaryota</taxon>
        <taxon>Metazoa</taxon>
        <taxon>Chordata</taxon>
        <taxon>Craniata</taxon>
        <taxon>Vertebrata</taxon>
        <taxon>Euteleostomi</taxon>
        <taxon>Mammalia</taxon>
        <taxon>Eutheria</taxon>
        <taxon>Laurasiatheria</taxon>
        <taxon>Carnivora</taxon>
        <taxon>Feliformia</taxon>
        <taxon>Felidae</taxon>
        <taxon>Felinae</taxon>
        <taxon>Lynx</taxon>
    </lineage>
</organism>
<evidence type="ECO:0000313" key="2">
    <source>
        <dbReference type="Proteomes" id="UP000386466"/>
    </source>
</evidence>
<accession>A0A485P004</accession>
<protein>
    <submittedName>
        <fullName evidence="1">Uncharacterized protein</fullName>
    </submittedName>
</protein>
<dbReference type="EMBL" id="CAAGRJ010024717">
    <property type="protein sequence ID" value="VFV37558.1"/>
    <property type="molecule type" value="Genomic_DNA"/>
</dbReference>